<evidence type="ECO:0000313" key="2">
    <source>
        <dbReference type="EMBL" id="GAA2641362.1"/>
    </source>
</evidence>
<comment type="caution">
    <text evidence="2">The sequence shown here is derived from an EMBL/GenBank/DDBJ whole genome shotgun (WGS) entry which is preliminary data.</text>
</comment>
<feature type="region of interest" description="Disordered" evidence="1">
    <location>
        <begin position="47"/>
        <end position="71"/>
    </location>
</feature>
<accession>A0ABP6DE55</accession>
<evidence type="ECO:0000313" key="3">
    <source>
        <dbReference type="Proteomes" id="UP001501447"/>
    </source>
</evidence>
<dbReference type="Proteomes" id="UP001501447">
    <property type="component" value="Unassembled WGS sequence"/>
</dbReference>
<protein>
    <submittedName>
        <fullName evidence="2">Uncharacterized protein</fullName>
    </submittedName>
</protein>
<proteinExistence type="predicted"/>
<sequence>MPGNRQGVGVVQPAQPQFGLPLGLHRYGKGIRKCRDFAHAALLIDSIAEPGHQERHDTNQQPGYGGSESEDSCLVADVEVPTAERFCRP</sequence>
<gene>
    <name evidence="2" type="ORF">GCM10009863_67940</name>
</gene>
<keyword evidence="3" id="KW-1185">Reference proteome</keyword>
<organism evidence="2 3">
    <name type="scientific">Streptomyces axinellae</name>
    <dbReference type="NCBI Taxonomy" id="552788"/>
    <lineage>
        <taxon>Bacteria</taxon>
        <taxon>Bacillati</taxon>
        <taxon>Actinomycetota</taxon>
        <taxon>Actinomycetes</taxon>
        <taxon>Kitasatosporales</taxon>
        <taxon>Streptomycetaceae</taxon>
        <taxon>Streptomyces</taxon>
    </lineage>
</organism>
<name>A0ABP6DE55_9ACTN</name>
<reference evidence="3" key="1">
    <citation type="journal article" date="2019" name="Int. J. Syst. Evol. Microbiol.">
        <title>The Global Catalogue of Microorganisms (GCM) 10K type strain sequencing project: providing services to taxonomists for standard genome sequencing and annotation.</title>
        <authorList>
            <consortium name="The Broad Institute Genomics Platform"/>
            <consortium name="The Broad Institute Genome Sequencing Center for Infectious Disease"/>
            <person name="Wu L."/>
            <person name="Ma J."/>
        </authorList>
    </citation>
    <scope>NUCLEOTIDE SEQUENCE [LARGE SCALE GENOMIC DNA]</scope>
    <source>
        <strain evidence="3">JCM 16373</strain>
    </source>
</reference>
<dbReference type="EMBL" id="BAAARJ010000058">
    <property type="protein sequence ID" value="GAA2641362.1"/>
    <property type="molecule type" value="Genomic_DNA"/>
</dbReference>
<evidence type="ECO:0000256" key="1">
    <source>
        <dbReference type="SAM" id="MobiDB-lite"/>
    </source>
</evidence>